<reference evidence="1 2" key="1">
    <citation type="submission" date="2023-08" db="EMBL/GenBank/DDBJ databases">
        <authorList>
            <person name="Dale J."/>
        </authorList>
    </citation>
    <scope>NUCLEOTIDE SEQUENCE [LARGE SCALE GENOMIC DNA]</scope>
    <source>
        <strain evidence="1 2">2023EL-00788</strain>
    </source>
</reference>
<accession>A0AAW8HEV2</accession>
<evidence type="ECO:0000313" key="2">
    <source>
        <dbReference type="Proteomes" id="UP001225042"/>
    </source>
</evidence>
<evidence type="ECO:0000313" key="1">
    <source>
        <dbReference type="EMBL" id="MDQ2259536.1"/>
    </source>
</evidence>
<name>A0AAW8HEV2_9ENTR</name>
<dbReference type="Proteomes" id="UP001225042">
    <property type="component" value="Unassembled WGS sequence"/>
</dbReference>
<organism evidence="1 2">
    <name type="scientific">Enterobacter soli</name>
    <dbReference type="NCBI Taxonomy" id="885040"/>
    <lineage>
        <taxon>Bacteria</taxon>
        <taxon>Pseudomonadati</taxon>
        <taxon>Pseudomonadota</taxon>
        <taxon>Gammaproteobacteria</taxon>
        <taxon>Enterobacterales</taxon>
        <taxon>Enterobacteriaceae</taxon>
        <taxon>Enterobacter</taxon>
    </lineage>
</organism>
<protein>
    <submittedName>
        <fullName evidence="1">Uncharacterized protein</fullName>
    </submittedName>
</protein>
<proteinExistence type="predicted"/>
<dbReference type="RefSeq" id="WP_045336838.1">
    <property type="nucleotide sequence ID" value="NZ_JAVDKS010000022.1"/>
</dbReference>
<comment type="caution">
    <text evidence="1">The sequence shown here is derived from an EMBL/GenBank/DDBJ whole genome shotgun (WGS) entry which is preliminary data.</text>
</comment>
<sequence>MLNEIEKERFNNKVCAKEVRISADIFVSSLMTESAAEVDIVVPDTESQVLLDLYVRICKFALIHGEDLQELFQTSKYVYMSCVIHDITAFKTEFENEEFLKPLFNHGKGEAAMFLISFPEKNVQS</sequence>
<keyword evidence="2" id="KW-1185">Reference proteome</keyword>
<gene>
    <name evidence="1" type="ORF">RBJ67_25745</name>
</gene>
<dbReference type="EMBL" id="JAVDKS010000022">
    <property type="protein sequence ID" value="MDQ2259536.1"/>
    <property type="molecule type" value="Genomic_DNA"/>
</dbReference>
<dbReference type="AlphaFoldDB" id="A0AAW8HEV2"/>